<feature type="compositionally biased region" description="Basic and acidic residues" evidence="4">
    <location>
        <begin position="601"/>
        <end position="610"/>
    </location>
</feature>
<reference evidence="6" key="2">
    <citation type="submission" date="2025-09" db="UniProtKB">
        <authorList>
            <consortium name="Ensembl"/>
        </authorList>
    </citation>
    <scope>IDENTIFICATION</scope>
</reference>
<organism evidence="6 7">
    <name type="scientific">Neogobius melanostomus</name>
    <name type="common">round goby</name>
    <dbReference type="NCBI Taxonomy" id="47308"/>
    <lineage>
        <taxon>Eukaryota</taxon>
        <taxon>Metazoa</taxon>
        <taxon>Chordata</taxon>
        <taxon>Craniata</taxon>
        <taxon>Vertebrata</taxon>
        <taxon>Euteleostomi</taxon>
        <taxon>Actinopterygii</taxon>
        <taxon>Neopterygii</taxon>
        <taxon>Teleostei</taxon>
        <taxon>Neoteleostei</taxon>
        <taxon>Acanthomorphata</taxon>
        <taxon>Gobiaria</taxon>
        <taxon>Gobiiformes</taxon>
        <taxon>Gobioidei</taxon>
        <taxon>Gobiidae</taxon>
        <taxon>Benthophilinae</taxon>
        <taxon>Neogobiini</taxon>
        <taxon>Neogobius</taxon>
    </lineage>
</organism>
<dbReference type="InterPro" id="IPR051075">
    <property type="entry name" value="SCF_subunit_WD-repeat"/>
</dbReference>
<evidence type="ECO:0000313" key="6">
    <source>
        <dbReference type="Ensembl" id="ENSNMLP00000003423.1"/>
    </source>
</evidence>
<evidence type="ECO:0000256" key="1">
    <source>
        <dbReference type="ARBA" id="ARBA00022574"/>
    </source>
</evidence>
<dbReference type="InterPro" id="IPR001680">
    <property type="entry name" value="WD40_rpt"/>
</dbReference>
<dbReference type="SMART" id="SM00320">
    <property type="entry name" value="WD40"/>
    <property type="match status" value="5"/>
</dbReference>
<keyword evidence="7" id="KW-1185">Reference proteome</keyword>
<dbReference type="PROSITE" id="PS50294">
    <property type="entry name" value="WD_REPEATS_REGION"/>
    <property type="match status" value="1"/>
</dbReference>
<proteinExistence type="predicted"/>
<protein>
    <submittedName>
        <fullName evidence="6">F-box and WD repeat domain containing 10</fullName>
    </submittedName>
</protein>
<dbReference type="Proteomes" id="UP000694523">
    <property type="component" value="Unplaced"/>
</dbReference>
<dbReference type="Pfam" id="PF00400">
    <property type="entry name" value="WD40"/>
    <property type="match status" value="3"/>
</dbReference>
<dbReference type="PROSITE" id="PS50082">
    <property type="entry name" value="WD_REPEATS_2"/>
    <property type="match status" value="2"/>
</dbReference>
<name>A0A8C6SA46_9GOBI</name>
<dbReference type="Gene3D" id="1.20.1280.50">
    <property type="match status" value="1"/>
</dbReference>
<dbReference type="Gene3D" id="2.130.10.10">
    <property type="entry name" value="YVTN repeat-like/Quinoprotein amine dehydrogenase"/>
    <property type="match status" value="1"/>
</dbReference>
<dbReference type="PANTHER" id="PTHR19872:SF7">
    <property type="entry name" value="F-BOX AND WD REPEAT DOMAIN CONTAINING PROTEIN 10B-RELATED"/>
    <property type="match status" value="1"/>
</dbReference>
<evidence type="ECO:0000259" key="5">
    <source>
        <dbReference type="PROSITE" id="PS50181"/>
    </source>
</evidence>
<dbReference type="AlphaFoldDB" id="A0A8C6SA46"/>
<feature type="region of interest" description="Disordered" evidence="4">
    <location>
        <begin position="425"/>
        <end position="455"/>
    </location>
</feature>
<reference evidence="6" key="1">
    <citation type="submission" date="2025-08" db="UniProtKB">
        <authorList>
            <consortium name="Ensembl"/>
        </authorList>
    </citation>
    <scope>IDENTIFICATION</scope>
</reference>
<feature type="repeat" description="WD" evidence="3">
    <location>
        <begin position="173"/>
        <end position="214"/>
    </location>
</feature>
<feature type="compositionally biased region" description="Polar residues" evidence="4">
    <location>
        <begin position="589"/>
        <end position="598"/>
    </location>
</feature>
<feature type="repeat" description="WD" evidence="3">
    <location>
        <begin position="215"/>
        <end position="254"/>
    </location>
</feature>
<feature type="region of interest" description="Disordered" evidence="4">
    <location>
        <begin position="472"/>
        <end position="504"/>
    </location>
</feature>
<dbReference type="InterPro" id="IPR001810">
    <property type="entry name" value="F-box_dom"/>
</dbReference>
<sequence>MVVPGSSTSYSGISRYKDFLTDLPVNLAKKILGFLDEPTLRICNKVSKRWQLLAIDTLREIEFRKSFNEKIMEFVKSKDSNVVSPNYANIVKIRVPTDGDKPSSKEGQLKMKLVQMEERNIYCGGYFTTDVMDKRDPHRVVDFGGKTLMAVGSKDGAVLLLYVSMEAKVISVLRGNVVQIRAVRLCEDKGLVITGSFDAIIRCWNLKSETCVMTLLGHTGAVNCLDVYGDRLVSGAKDCTVKIWSLENGKLCDEYNFKHPSSVQCVKISQTRVYSSCDKGQVKIWDLETASVLKMIDAHQSSVRCLFFNEWHLLTGDSKGLVMAWSTNCEAKDCLKIFNHPTEVRSLTLAYLRVVTGCDDGKIRIFNFLTGVCLRVIVAGSKSNHILSVHFHETSIVVNSMANVKQHNFGEVFWDYADSADKKHVRTGEGMTSDSSKLPPGTAPPRKVSSPVKMHNRRKSFPNLPCFARRTQEQSDSVKVTLSEKATTERIKKRGPHHPPTRDSTLLKINAIQRATCMDEVALNMQRNARLRDDWGSPASSIKLATKVTDSKASKANAPRPKRAPNREVSTAPGHIIRPLPPQVEKTKSQSAKTQRLLNKSVKDVAKKESTNVSGKSLSDLQKFVESFKNVEREDLFNADNELELLTATQLEEGAKSQSQG</sequence>
<dbReference type="InterPro" id="IPR036322">
    <property type="entry name" value="WD40_repeat_dom_sf"/>
</dbReference>
<dbReference type="PANTHER" id="PTHR19872">
    <property type="entry name" value="UBIQUITIN LIGASE SPECIFICITY FACTOR/HREP PROTEIN"/>
    <property type="match status" value="1"/>
</dbReference>
<keyword evidence="1 3" id="KW-0853">WD repeat</keyword>
<dbReference type="InterPro" id="IPR036047">
    <property type="entry name" value="F-box-like_dom_sf"/>
</dbReference>
<dbReference type="SUPFAM" id="SSF81383">
    <property type="entry name" value="F-box domain"/>
    <property type="match status" value="1"/>
</dbReference>
<evidence type="ECO:0000256" key="2">
    <source>
        <dbReference type="ARBA" id="ARBA00022737"/>
    </source>
</evidence>
<accession>A0A8C6SA46</accession>
<dbReference type="InterPro" id="IPR015943">
    <property type="entry name" value="WD40/YVTN_repeat-like_dom_sf"/>
</dbReference>
<dbReference type="Ensembl" id="ENSNMLT00000003911.1">
    <property type="protein sequence ID" value="ENSNMLP00000003423.1"/>
    <property type="gene ID" value="ENSNMLG00000002458.1"/>
</dbReference>
<dbReference type="SUPFAM" id="SSF50978">
    <property type="entry name" value="WD40 repeat-like"/>
    <property type="match status" value="1"/>
</dbReference>
<feature type="domain" description="F-box" evidence="5">
    <location>
        <begin position="17"/>
        <end position="66"/>
    </location>
</feature>
<feature type="region of interest" description="Disordered" evidence="4">
    <location>
        <begin position="545"/>
        <end position="619"/>
    </location>
</feature>
<keyword evidence="2" id="KW-0677">Repeat</keyword>
<dbReference type="CDD" id="cd00200">
    <property type="entry name" value="WD40"/>
    <property type="match status" value="1"/>
</dbReference>
<evidence type="ECO:0000313" key="7">
    <source>
        <dbReference type="Proteomes" id="UP000694523"/>
    </source>
</evidence>
<evidence type="ECO:0000256" key="4">
    <source>
        <dbReference type="SAM" id="MobiDB-lite"/>
    </source>
</evidence>
<dbReference type="PROSITE" id="PS50181">
    <property type="entry name" value="FBOX"/>
    <property type="match status" value="1"/>
</dbReference>
<evidence type="ECO:0000256" key="3">
    <source>
        <dbReference type="PROSITE-ProRule" id="PRU00221"/>
    </source>
</evidence>